<reference evidence="15 16" key="1">
    <citation type="journal article" date="2016" name="Sci. Rep.">
        <title>Penicillium arizonense, a new, genome sequenced fungal species, reveals a high chemical diversity in secreted metabolites.</title>
        <authorList>
            <person name="Grijseels S."/>
            <person name="Nielsen J.C."/>
            <person name="Randelovic M."/>
            <person name="Nielsen J."/>
            <person name="Nielsen K.F."/>
            <person name="Workman M."/>
            <person name="Frisvad J.C."/>
        </authorList>
    </citation>
    <scope>NUCLEOTIDE SEQUENCE [LARGE SCALE GENOMIC DNA]</scope>
    <source>
        <strain evidence="15 16">CBS 141311</strain>
    </source>
</reference>
<evidence type="ECO:0000256" key="5">
    <source>
        <dbReference type="ARBA" id="ARBA00022729"/>
    </source>
</evidence>
<evidence type="ECO:0000256" key="2">
    <source>
        <dbReference type="ARBA" id="ARBA00008834"/>
    </source>
</evidence>
<evidence type="ECO:0000256" key="14">
    <source>
        <dbReference type="SAM" id="SignalP"/>
    </source>
</evidence>
<dbReference type="AlphaFoldDB" id="A0A1F5L5B0"/>
<dbReference type="InterPro" id="IPR000743">
    <property type="entry name" value="Glyco_hydro_28"/>
</dbReference>
<evidence type="ECO:0000256" key="8">
    <source>
        <dbReference type="ARBA" id="ARBA00023157"/>
    </source>
</evidence>
<keyword evidence="10" id="KW-0961">Cell wall biogenesis/degradation</keyword>
<dbReference type="GO" id="GO:0005576">
    <property type="term" value="C:extracellular region"/>
    <property type="evidence" value="ECO:0007669"/>
    <property type="project" value="UniProtKB-SubCell"/>
</dbReference>
<evidence type="ECO:0000256" key="3">
    <source>
        <dbReference type="ARBA" id="ARBA00012736"/>
    </source>
</evidence>
<dbReference type="InterPro" id="IPR050434">
    <property type="entry name" value="Glycosyl_hydrlase_28"/>
</dbReference>
<dbReference type="InterPro" id="IPR011050">
    <property type="entry name" value="Pectin_lyase_fold/virulence"/>
</dbReference>
<evidence type="ECO:0000313" key="15">
    <source>
        <dbReference type="EMBL" id="OGE48418.1"/>
    </source>
</evidence>
<dbReference type="PANTHER" id="PTHR31884">
    <property type="entry name" value="POLYGALACTURONASE"/>
    <property type="match status" value="1"/>
</dbReference>
<dbReference type="GO" id="GO:0004650">
    <property type="term" value="F:polygalacturonase activity"/>
    <property type="evidence" value="ECO:0007669"/>
    <property type="project" value="UniProtKB-EC"/>
</dbReference>
<dbReference type="RefSeq" id="XP_022483873.1">
    <property type="nucleotide sequence ID" value="XM_022636276.1"/>
</dbReference>
<dbReference type="SUPFAM" id="SSF51126">
    <property type="entry name" value="Pectin lyase-like"/>
    <property type="match status" value="1"/>
</dbReference>
<feature type="signal peptide" evidence="14">
    <location>
        <begin position="1"/>
        <end position="19"/>
    </location>
</feature>
<dbReference type="SMART" id="SM00710">
    <property type="entry name" value="PbH1"/>
    <property type="match status" value="7"/>
</dbReference>
<evidence type="ECO:0000256" key="1">
    <source>
        <dbReference type="ARBA" id="ARBA00004613"/>
    </source>
</evidence>
<comment type="subcellular location">
    <subcellularLocation>
        <location evidence="1">Secreted</location>
    </subcellularLocation>
</comment>
<comment type="catalytic activity">
    <reaction evidence="11">
        <text>(1,4-alpha-D-galacturonosyl)n+m + H2O = (1,4-alpha-D-galacturonosyl)n + (1,4-alpha-D-galacturonosyl)m.</text>
        <dbReference type="EC" id="3.2.1.15"/>
    </reaction>
</comment>
<dbReference type="Proteomes" id="UP000177622">
    <property type="component" value="Unassembled WGS sequence"/>
</dbReference>
<dbReference type="GO" id="GO:0045490">
    <property type="term" value="P:pectin catabolic process"/>
    <property type="evidence" value="ECO:0007669"/>
    <property type="project" value="TreeGrafter"/>
</dbReference>
<evidence type="ECO:0000256" key="9">
    <source>
        <dbReference type="ARBA" id="ARBA00023295"/>
    </source>
</evidence>
<evidence type="ECO:0000256" key="13">
    <source>
        <dbReference type="RuleBase" id="RU361169"/>
    </source>
</evidence>
<evidence type="ECO:0000256" key="6">
    <source>
        <dbReference type="ARBA" id="ARBA00022737"/>
    </source>
</evidence>
<keyword evidence="9 13" id="KW-0326">Glycosidase</keyword>
<dbReference type="GeneID" id="34581010"/>
<dbReference type="EC" id="3.2.1.15" evidence="3"/>
<dbReference type="OrthoDB" id="1546079at2759"/>
<evidence type="ECO:0000256" key="4">
    <source>
        <dbReference type="ARBA" id="ARBA00022525"/>
    </source>
</evidence>
<feature type="active site" evidence="12">
    <location>
        <position position="238"/>
    </location>
</feature>
<dbReference type="PROSITE" id="PS00502">
    <property type="entry name" value="POLYGALACTURONASE"/>
    <property type="match status" value="1"/>
</dbReference>
<dbReference type="InterPro" id="IPR006626">
    <property type="entry name" value="PbH1"/>
</dbReference>
<keyword evidence="16" id="KW-1185">Reference proteome</keyword>
<comment type="similarity">
    <text evidence="2 13">Belongs to the glycosyl hydrolase 28 family.</text>
</comment>
<dbReference type="InterPro" id="IPR012334">
    <property type="entry name" value="Pectin_lyas_fold"/>
</dbReference>
<keyword evidence="7 13" id="KW-0378">Hydrolase</keyword>
<dbReference type="FunFam" id="2.160.20.10:FF:000002">
    <property type="entry name" value="Endopolygalacturonase D"/>
    <property type="match status" value="1"/>
</dbReference>
<keyword evidence="8" id="KW-1015">Disulfide bond</keyword>
<accession>A0A1F5L5B0</accession>
<sequence length="380" mass="38782">MSKLFSFLSVVALAAGAIASPVAEPSITDAPNLAKRATSCTFSGSSGAASASASQKSCSTIILSDVAVPSGTTLDLSSLSDDTTVIFEGETTWGYEEWVGPLLQISGTGITVKGASGAYLNPNGSRWWDGQGGSGGKTKPKFFYAHDLISSTITDLYIENTPIQAVSINGCNELTITNMTINDEAGDTEGGHNTDGFDIGSSTNVVITGAQVYNQDDCVAVNSGTNITFSGGVCSGGHGLSIGSVGGRSDNTVDTVTFENSEVKSSVNGIRIKATVNDTGEIKDVTYSGITLSSISKYGILIEQNYNGGDLKGTPTSGIPITDLTIENVSGAGAVASTGYDVVVVCGSSGCSNWTWSNVDVTGGQTYSGCMNVPSVTSCS</sequence>
<protein>
    <recommendedName>
        <fullName evidence="3">endo-polygalacturonase</fullName>
        <ecNumber evidence="3">3.2.1.15</ecNumber>
    </recommendedName>
</protein>
<evidence type="ECO:0000313" key="16">
    <source>
        <dbReference type="Proteomes" id="UP000177622"/>
    </source>
</evidence>
<dbReference type="EMBL" id="LXJU01000029">
    <property type="protein sequence ID" value="OGE48418.1"/>
    <property type="molecule type" value="Genomic_DNA"/>
</dbReference>
<gene>
    <name evidence="15" type="ORF">PENARI_c029G02804</name>
</gene>
<organism evidence="15 16">
    <name type="scientific">Penicillium arizonense</name>
    <dbReference type="NCBI Taxonomy" id="1835702"/>
    <lineage>
        <taxon>Eukaryota</taxon>
        <taxon>Fungi</taxon>
        <taxon>Dikarya</taxon>
        <taxon>Ascomycota</taxon>
        <taxon>Pezizomycotina</taxon>
        <taxon>Eurotiomycetes</taxon>
        <taxon>Eurotiomycetidae</taxon>
        <taxon>Eurotiales</taxon>
        <taxon>Aspergillaceae</taxon>
        <taxon>Penicillium</taxon>
    </lineage>
</organism>
<comment type="caution">
    <text evidence="15">The sequence shown here is derived from an EMBL/GenBank/DDBJ whole genome shotgun (WGS) entry which is preliminary data.</text>
</comment>
<keyword evidence="6" id="KW-0677">Repeat</keyword>
<evidence type="ECO:0000256" key="10">
    <source>
        <dbReference type="ARBA" id="ARBA00023316"/>
    </source>
</evidence>
<dbReference type="Gene3D" id="2.160.20.10">
    <property type="entry name" value="Single-stranded right-handed beta-helix, Pectin lyase-like"/>
    <property type="match status" value="1"/>
</dbReference>
<dbReference type="Pfam" id="PF00295">
    <property type="entry name" value="Glyco_hydro_28"/>
    <property type="match status" value="1"/>
</dbReference>
<evidence type="ECO:0000256" key="7">
    <source>
        <dbReference type="ARBA" id="ARBA00022801"/>
    </source>
</evidence>
<keyword evidence="5 14" id="KW-0732">Signal</keyword>
<feature type="chain" id="PRO_5009519263" description="endo-polygalacturonase" evidence="14">
    <location>
        <begin position="20"/>
        <end position="380"/>
    </location>
</feature>
<proteinExistence type="inferred from homology"/>
<evidence type="ECO:0000256" key="12">
    <source>
        <dbReference type="PROSITE-ProRule" id="PRU10052"/>
    </source>
</evidence>
<evidence type="ECO:0000256" key="11">
    <source>
        <dbReference type="ARBA" id="ARBA00034074"/>
    </source>
</evidence>
<dbReference type="STRING" id="1835702.A0A1F5L5B0"/>
<dbReference type="PANTHER" id="PTHR31884:SF1">
    <property type="entry name" value="POLYGALACTURONASE"/>
    <property type="match status" value="1"/>
</dbReference>
<name>A0A1F5L5B0_PENAI</name>
<dbReference type="GO" id="GO:0071555">
    <property type="term" value="P:cell wall organization"/>
    <property type="evidence" value="ECO:0007669"/>
    <property type="project" value="UniProtKB-KW"/>
</dbReference>
<keyword evidence="4" id="KW-0964">Secreted</keyword>